<protein>
    <submittedName>
        <fullName evidence="4">Ribonuclease H-like domain-containing protein</fullName>
    </submittedName>
</protein>
<evidence type="ECO:0000256" key="2">
    <source>
        <dbReference type="SAM" id="MobiDB-lite"/>
    </source>
</evidence>
<keyword evidence="1" id="KW-0863">Zinc-finger</keyword>
<name>A0A6L2MCE8_TANCI</name>
<comment type="caution">
    <text evidence="4">The sequence shown here is derived from an EMBL/GenBank/DDBJ whole genome shotgun (WGS) entry which is preliminary data.</text>
</comment>
<feature type="compositionally biased region" description="Polar residues" evidence="2">
    <location>
        <begin position="537"/>
        <end position="546"/>
    </location>
</feature>
<evidence type="ECO:0000313" key="4">
    <source>
        <dbReference type="EMBL" id="GEU71350.1"/>
    </source>
</evidence>
<dbReference type="GO" id="GO:0003676">
    <property type="term" value="F:nucleic acid binding"/>
    <property type="evidence" value="ECO:0007669"/>
    <property type="project" value="InterPro"/>
</dbReference>
<evidence type="ECO:0000259" key="3">
    <source>
        <dbReference type="PROSITE" id="PS50158"/>
    </source>
</evidence>
<reference evidence="4" key="1">
    <citation type="journal article" date="2019" name="Sci. Rep.">
        <title>Draft genome of Tanacetum cinerariifolium, the natural source of mosquito coil.</title>
        <authorList>
            <person name="Yamashiro T."/>
            <person name="Shiraishi A."/>
            <person name="Satake H."/>
            <person name="Nakayama K."/>
        </authorList>
    </citation>
    <scope>NUCLEOTIDE SEQUENCE</scope>
</reference>
<dbReference type="AlphaFoldDB" id="A0A6L2MCE8"/>
<dbReference type="PROSITE" id="PS50158">
    <property type="entry name" value="ZF_CCHC"/>
    <property type="match status" value="1"/>
</dbReference>
<proteinExistence type="predicted"/>
<keyword evidence="1" id="KW-0479">Metal-binding</keyword>
<feature type="region of interest" description="Disordered" evidence="2">
    <location>
        <begin position="499"/>
        <end position="546"/>
    </location>
</feature>
<dbReference type="PANTHER" id="PTHR35317:SF29">
    <property type="entry name" value="CCHC-TYPE DOMAIN-CONTAINING PROTEIN"/>
    <property type="match status" value="1"/>
</dbReference>
<gene>
    <name evidence="4" type="ORF">Tci_043328</name>
</gene>
<dbReference type="SUPFAM" id="SSF57756">
    <property type="entry name" value="Retrovirus zinc finger-like domains"/>
    <property type="match status" value="1"/>
</dbReference>
<dbReference type="InterPro" id="IPR036875">
    <property type="entry name" value="Znf_CCHC_sf"/>
</dbReference>
<dbReference type="EMBL" id="BKCJ010006291">
    <property type="protein sequence ID" value="GEU71350.1"/>
    <property type="molecule type" value="Genomic_DNA"/>
</dbReference>
<evidence type="ECO:0000256" key="1">
    <source>
        <dbReference type="PROSITE-ProRule" id="PRU00047"/>
    </source>
</evidence>
<dbReference type="PANTHER" id="PTHR35317">
    <property type="entry name" value="OS04G0629600 PROTEIN"/>
    <property type="match status" value="1"/>
</dbReference>
<sequence>MVGSNNEIDDASVHNEAINTQQQPNIQPQIITTVLNNNAKFPYLKKDEYEVWAIKMEYWITKNDMNIWKVIQNGNNMKRTGRDRDGRFIPDDHVADFHYMDEARDIWNAVKVRFGGNVKSKKIRKSMPKQEFSEFRIGEAKGLHKGYDMMQKILSQLNQLKAKPEDEDINLKFLRALPSSWSQVSLTLKTKGGLKLLSFDDLYYKLKNLEVDVKGYTTFSLIQSAGPSHYAFVSATSASKKMSYRDSPSYSSNTTYYASSNSKTGSYRSSNVLKDKAERKIDFDKKESTRFNKKKVRCYKCQQRCHFARECSAKGGNDKKRYSSFKIKEIGKKEEDSKALFTVDTLVDWTDHDDQSDEVITAKEFGMIAGYDSEDAFNEGAAKIYSLITGANSEEANTTGDAREFALMGVTSKVHNCPFGCENKYNELHKQYNELNEQNGRPIFHRFAKADSMKVVPPPLFGDYTSLSDHIDLDELQMSYGTKSLTLCDSKYASNDFTSSDSSAKSSEHKPNDSTSCASTSSVSTSVNEAENESNVGTPIQESIIV</sequence>
<dbReference type="GO" id="GO:0008270">
    <property type="term" value="F:zinc ion binding"/>
    <property type="evidence" value="ECO:0007669"/>
    <property type="project" value="UniProtKB-KW"/>
</dbReference>
<organism evidence="4">
    <name type="scientific">Tanacetum cinerariifolium</name>
    <name type="common">Dalmatian daisy</name>
    <name type="synonym">Chrysanthemum cinerariifolium</name>
    <dbReference type="NCBI Taxonomy" id="118510"/>
    <lineage>
        <taxon>Eukaryota</taxon>
        <taxon>Viridiplantae</taxon>
        <taxon>Streptophyta</taxon>
        <taxon>Embryophyta</taxon>
        <taxon>Tracheophyta</taxon>
        <taxon>Spermatophyta</taxon>
        <taxon>Magnoliopsida</taxon>
        <taxon>eudicotyledons</taxon>
        <taxon>Gunneridae</taxon>
        <taxon>Pentapetalae</taxon>
        <taxon>asterids</taxon>
        <taxon>campanulids</taxon>
        <taxon>Asterales</taxon>
        <taxon>Asteraceae</taxon>
        <taxon>Asteroideae</taxon>
        <taxon>Anthemideae</taxon>
        <taxon>Anthemidinae</taxon>
        <taxon>Tanacetum</taxon>
    </lineage>
</organism>
<accession>A0A6L2MCE8</accession>
<keyword evidence="1" id="KW-0862">Zinc</keyword>
<dbReference type="InterPro" id="IPR001878">
    <property type="entry name" value="Znf_CCHC"/>
</dbReference>
<dbReference type="Pfam" id="PF14223">
    <property type="entry name" value="Retrotran_gag_2"/>
    <property type="match status" value="1"/>
</dbReference>
<feature type="compositionally biased region" description="Low complexity" evidence="2">
    <location>
        <begin position="514"/>
        <end position="536"/>
    </location>
</feature>
<feature type="domain" description="CCHC-type" evidence="3">
    <location>
        <begin position="297"/>
        <end position="311"/>
    </location>
</feature>